<protein>
    <submittedName>
        <fullName evidence="7">Redoxin domain protein</fullName>
    </submittedName>
</protein>
<dbReference type="GO" id="GO:0017004">
    <property type="term" value="P:cytochrome complex assembly"/>
    <property type="evidence" value="ECO:0007669"/>
    <property type="project" value="UniProtKB-KW"/>
</dbReference>
<evidence type="ECO:0000313" key="7">
    <source>
        <dbReference type="EMBL" id="ACB35804.1"/>
    </source>
</evidence>
<dbReference type="KEGG" id="lch:Lcho_3550"/>
<organism evidence="7 8">
    <name type="scientific">Leptothrix cholodnii (strain ATCC 51168 / LMG 8142 / SP-6)</name>
    <name type="common">Leptothrix discophora (strain SP-6)</name>
    <dbReference type="NCBI Taxonomy" id="395495"/>
    <lineage>
        <taxon>Bacteria</taxon>
        <taxon>Pseudomonadati</taxon>
        <taxon>Pseudomonadota</taxon>
        <taxon>Betaproteobacteria</taxon>
        <taxon>Burkholderiales</taxon>
        <taxon>Sphaerotilaceae</taxon>
        <taxon>Leptothrix</taxon>
    </lineage>
</organism>
<keyword evidence="8" id="KW-1185">Reference proteome</keyword>
<dbReference type="SUPFAM" id="SSF52833">
    <property type="entry name" value="Thioredoxin-like"/>
    <property type="match status" value="1"/>
</dbReference>
<reference evidence="7 8" key="1">
    <citation type="submission" date="2008-03" db="EMBL/GenBank/DDBJ databases">
        <title>Complete sequence of Leptothrix cholodnii SP-6.</title>
        <authorList>
            <consortium name="US DOE Joint Genome Institute"/>
            <person name="Copeland A."/>
            <person name="Lucas S."/>
            <person name="Lapidus A."/>
            <person name="Glavina del Rio T."/>
            <person name="Dalin E."/>
            <person name="Tice H."/>
            <person name="Bruce D."/>
            <person name="Goodwin L."/>
            <person name="Pitluck S."/>
            <person name="Chertkov O."/>
            <person name="Brettin T."/>
            <person name="Detter J.C."/>
            <person name="Han C."/>
            <person name="Kuske C.R."/>
            <person name="Schmutz J."/>
            <person name="Larimer F."/>
            <person name="Land M."/>
            <person name="Hauser L."/>
            <person name="Kyrpides N."/>
            <person name="Lykidis A."/>
            <person name="Emerson D."/>
            <person name="Richardson P."/>
        </authorList>
    </citation>
    <scope>NUCLEOTIDE SEQUENCE [LARGE SCALE GENOMIC DNA]</scope>
    <source>
        <strain evidence="8">ATCC 51168 / LMG 8142 / SP-6</strain>
    </source>
</reference>
<keyword evidence="2" id="KW-0201">Cytochrome c-type biogenesis</keyword>
<dbReference type="Gene3D" id="3.40.30.10">
    <property type="entry name" value="Glutaredoxin"/>
    <property type="match status" value="1"/>
</dbReference>
<evidence type="ECO:0000256" key="5">
    <source>
        <dbReference type="SAM" id="Phobius"/>
    </source>
</evidence>
<dbReference type="GO" id="GO:0030313">
    <property type="term" value="C:cell envelope"/>
    <property type="evidence" value="ECO:0007669"/>
    <property type="project" value="UniProtKB-SubCell"/>
</dbReference>
<evidence type="ECO:0000256" key="1">
    <source>
        <dbReference type="ARBA" id="ARBA00004196"/>
    </source>
</evidence>
<dbReference type="PROSITE" id="PS00194">
    <property type="entry name" value="THIOREDOXIN_1"/>
    <property type="match status" value="1"/>
</dbReference>
<dbReference type="InterPro" id="IPR036249">
    <property type="entry name" value="Thioredoxin-like_sf"/>
</dbReference>
<dbReference type="RefSeq" id="WP_012348551.1">
    <property type="nucleotide sequence ID" value="NC_010524.1"/>
</dbReference>
<evidence type="ECO:0000256" key="2">
    <source>
        <dbReference type="ARBA" id="ARBA00022748"/>
    </source>
</evidence>
<feature type="transmembrane region" description="Helical" evidence="5">
    <location>
        <begin position="41"/>
        <end position="61"/>
    </location>
</feature>
<keyword evidence="4" id="KW-0676">Redox-active center</keyword>
<evidence type="ECO:0000256" key="4">
    <source>
        <dbReference type="ARBA" id="ARBA00023284"/>
    </source>
</evidence>
<evidence type="ECO:0000259" key="6">
    <source>
        <dbReference type="PROSITE" id="PS51352"/>
    </source>
</evidence>
<keyword evidence="5" id="KW-0472">Membrane</keyword>
<keyword evidence="3" id="KW-1015">Disulfide bond</keyword>
<evidence type="ECO:0000256" key="3">
    <source>
        <dbReference type="ARBA" id="ARBA00023157"/>
    </source>
</evidence>
<evidence type="ECO:0000313" key="8">
    <source>
        <dbReference type="Proteomes" id="UP000001693"/>
    </source>
</evidence>
<dbReference type="STRING" id="395495.Lcho_3550"/>
<dbReference type="InterPro" id="IPR050553">
    <property type="entry name" value="Thioredoxin_ResA/DsbE_sf"/>
</dbReference>
<sequence precursor="true">MLSISLGPLALPLAPVLLLLSGWGASWLASRLAGGERAAEAGNAVISALWLGLLAARLAHVALAADLYAATPLAVLDVRDGGWHAPTGALAGAAWLFWRGLRRPALRRSLGLGASAGALAWLAATHVLGVQQAPTLAALSSIRLTEPTGATATDLAQAARGRPVVVNLWASWCGPCRQEMPVLAAAQQREAAVGFVFVNQGESAAAVQAYLTDQDLALREVLLDAGSRLGPAVGSRGLPTTLFYDAGGRLVDAHFGVLNAVALESRLRVLRAGVRTAP</sequence>
<dbReference type="GO" id="GO:0015036">
    <property type="term" value="F:disulfide oxidoreductase activity"/>
    <property type="evidence" value="ECO:0007669"/>
    <property type="project" value="UniProtKB-ARBA"/>
</dbReference>
<dbReference type="AlphaFoldDB" id="B1Y4A3"/>
<dbReference type="PANTHER" id="PTHR42852:SF6">
    <property type="entry name" value="THIOL:DISULFIDE INTERCHANGE PROTEIN DSBE"/>
    <property type="match status" value="1"/>
</dbReference>
<gene>
    <name evidence="7" type="ordered locus">Lcho_3550</name>
</gene>
<keyword evidence="5" id="KW-0812">Transmembrane</keyword>
<keyword evidence="5" id="KW-1133">Transmembrane helix</keyword>
<feature type="transmembrane region" description="Helical" evidence="5">
    <location>
        <begin position="6"/>
        <end position="29"/>
    </location>
</feature>
<dbReference type="CDD" id="cd02966">
    <property type="entry name" value="TlpA_like_family"/>
    <property type="match status" value="1"/>
</dbReference>
<dbReference type="HOGENOM" id="CLU_089636_0_0_4"/>
<dbReference type="PROSITE" id="PS51352">
    <property type="entry name" value="THIOREDOXIN_2"/>
    <property type="match status" value="1"/>
</dbReference>
<dbReference type="InterPro" id="IPR013766">
    <property type="entry name" value="Thioredoxin_domain"/>
</dbReference>
<comment type="subcellular location">
    <subcellularLocation>
        <location evidence="1">Cell envelope</location>
    </subcellularLocation>
</comment>
<dbReference type="InterPro" id="IPR013740">
    <property type="entry name" value="Redoxin"/>
</dbReference>
<accession>B1Y4A3</accession>
<dbReference type="Proteomes" id="UP000001693">
    <property type="component" value="Chromosome"/>
</dbReference>
<dbReference type="InterPro" id="IPR017937">
    <property type="entry name" value="Thioredoxin_CS"/>
</dbReference>
<dbReference type="eggNOG" id="COG0526">
    <property type="taxonomic scope" value="Bacteria"/>
</dbReference>
<feature type="transmembrane region" description="Helical" evidence="5">
    <location>
        <begin position="110"/>
        <end position="129"/>
    </location>
</feature>
<dbReference type="EMBL" id="CP001013">
    <property type="protein sequence ID" value="ACB35804.1"/>
    <property type="molecule type" value="Genomic_DNA"/>
</dbReference>
<dbReference type="Pfam" id="PF08534">
    <property type="entry name" value="Redoxin"/>
    <property type="match status" value="1"/>
</dbReference>
<feature type="domain" description="Thioredoxin" evidence="6">
    <location>
        <begin position="127"/>
        <end position="272"/>
    </location>
</feature>
<feature type="transmembrane region" description="Helical" evidence="5">
    <location>
        <begin position="81"/>
        <end position="98"/>
    </location>
</feature>
<name>B1Y4A3_LEPCP</name>
<proteinExistence type="predicted"/>
<dbReference type="OrthoDB" id="9811352at2"/>
<dbReference type="PANTHER" id="PTHR42852">
    <property type="entry name" value="THIOL:DISULFIDE INTERCHANGE PROTEIN DSBE"/>
    <property type="match status" value="1"/>
</dbReference>